<accession>A0A3T1D6V6</accession>
<feature type="domain" description="Peptidase G2 IMC autoproteolytic cleavage" evidence="3">
    <location>
        <begin position="294"/>
        <end position="477"/>
    </location>
</feature>
<dbReference type="SUPFAM" id="SSF101967">
    <property type="entry name" value="Adhesin YadA, collagen-binding domain"/>
    <property type="match status" value="2"/>
</dbReference>
<dbReference type="Gene3D" id="2.150.10.10">
    <property type="entry name" value="Serralysin-like metalloprotease, C-terminal"/>
    <property type="match status" value="2"/>
</dbReference>
<feature type="domain" description="Trimeric autotransporter adhesin YadA-like head" evidence="2">
    <location>
        <begin position="228"/>
        <end position="253"/>
    </location>
</feature>
<dbReference type="InterPro" id="IPR008640">
    <property type="entry name" value="Adhesin_Head_dom"/>
</dbReference>
<dbReference type="AlphaFoldDB" id="A0A3T1D6V6"/>
<evidence type="ECO:0000313" key="4">
    <source>
        <dbReference type="EMBL" id="BBI33803.1"/>
    </source>
</evidence>
<dbReference type="KEGG" id="cohn:KCTCHS21_32020"/>
<evidence type="ECO:0000313" key="5">
    <source>
        <dbReference type="Proteomes" id="UP000289856"/>
    </source>
</evidence>
<feature type="domain" description="Trimeric autotransporter adhesin YadA-like head" evidence="2">
    <location>
        <begin position="158"/>
        <end position="182"/>
    </location>
</feature>
<protein>
    <submittedName>
        <fullName evidence="4">Uncharacterized protein</fullName>
    </submittedName>
</protein>
<keyword evidence="5" id="KW-1185">Reference proteome</keyword>
<dbReference type="RefSeq" id="WP_157994054.1">
    <property type="nucleotide sequence ID" value="NZ_AP019400.1"/>
</dbReference>
<evidence type="ECO:0000259" key="3">
    <source>
        <dbReference type="Pfam" id="PF11962"/>
    </source>
</evidence>
<dbReference type="OrthoDB" id="2942004at2"/>
<proteinExistence type="predicted"/>
<feature type="domain" description="Trimeric autotransporter adhesin YadA-like head" evidence="2">
    <location>
        <begin position="185"/>
        <end position="209"/>
    </location>
</feature>
<organism evidence="4 5">
    <name type="scientific">Cohnella abietis</name>
    <dbReference type="NCBI Taxonomy" id="2507935"/>
    <lineage>
        <taxon>Bacteria</taxon>
        <taxon>Bacillati</taxon>
        <taxon>Bacillota</taxon>
        <taxon>Bacilli</taxon>
        <taxon>Bacillales</taxon>
        <taxon>Paenibacillaceae</taxon>
        <taxon>Cohnella</taxon>
    </lineage>
</organism>
<dbReference type="Proteomes" id="UP000289856">
    <property type="component" value="Chromosome"/>
</dbReference>
<feature type="compositionally biased region" description="Polar residues" evidence="1">
    <location>
        <begin position="146"/>
        <end position="166"/>
    </location>
</feature>
<dbReference type="Gene3D" id="2.40.300.10">
    <property type="entry name" value="Head decoration protein D"/>
    <property type="match status" value="1"/>
</dbReference>
<sequence>MANGCNQNPSGQCSTAEGINTTASGIAAHAEGSSTTSSGNASHSEGFQTLAIADTAHAEGNSTIASGSAAHTEGFQTQATADTAHAEGYSTIASGVGAHTEGHFSAASGVAAHAEGSMTNAMGSYSHAEGISTIASGNVGSHAEGQVTTASGTASHSEGFQTTASGPSAHAEGANTIAGGPFSHAEGVSTMASGPYAHSEGANTIASGQASHAEGLFTQSTNFGSHSEGSSTSALGFAAHAEGTETIASGGFSHAEGQDTDTHFFQASHIMGRFGDADESNSWFIGNGTSTIARGLGAKWSGSTFDMFVDGAYLSPAADYAELFEIESGIPIDVGYFVTVSDEDRIRKATSYDTFIVGVTSATPSIIGNSAGLRWQGKYLTDEWGRKQYQEVVFPAQISKDGNILTAERKELQPKLNPSWDPNEEYVSRLKRPEWVAVGLIGQIRVRDDATCTVHGYCRPNDAGVATQADHGYFVLKRTGPNQILILLN</sequence>
<evidence type="ECO:0000259" key="2">
    <source>
        <dbReference type="Pfam" id="PF05658"/>
    </source>
</evidence>
<dbReference type="InterPro" id="IPR011049">
    <property type="entry name" value="Serralysin-like_metalloprot_C"/>
</dbReference>
<feature type="region of interest" description="Disordered" evidence="1">
    <location>
        <begin position="136"/>
        <end position="202"/>
    </location>
</feature>
<dbReference type="Pfam" id="PF11962">
    <property type="entry name" value="Peptidase_G2"/>
    <property type="match status" value="1"/>
</dbReference>
<dbReference type="Gene3D" id="4.10.80.40">
    <property type="entry name" value="succinate dehydrogenase protein domain"/>
    <property type="match status" value="1"/>
</dbReference>
<dbReference type="EMBL" id="AP019400">
    <property type="protein sequence ID" value="BBI33803.1"/>
    <property type="molecule type" value="Genomic_DNA"/>
</dbReference>
<gene>
    <name evidence="4" type="ORF">KCTCHS21_32020</name>
</gene>
<reference evidence="4 5" key="1">
    <citation type="submission" date="2019-01" db="EMBL/GenBank/DDBJ databases">
        <title>Complete genome sequence of Cohnella hallensis HS21 isolated from Korean fir (Abies koreana) rhizospheric soil.</title>
        <authorList>
            <person name="Jiang L."/>
            <person name="Kang S.W."/>
            <person name="Kim S."/>
            <person name="Jung J."/>
            <person name="Kim C.Y."/>
            <person name="Kim D.H."/>
            <person name="Kim S.W."/>
            <person name="Lee J."/>
        </authorList>
    </citation>
    <scope>NUCLEOTIDE SEQUENCE [LARGE SCALE GENOMIC DNA]</scope>
    <source>
        <strain evidence="4 5">HS21</strain>
    </source>
</reference>
<evidence type="ECO:0000256" key="1">
    <source>
        <dbReference type="SAM" id="MobiDB-lite"/>
    </source>
</evidence>
<name>A0A3T1D6V6_9BACL</name>
<dbReference type="Pfam" id="PF05658">
    <property type="entry name" value="YadA_head"/>
    <property type="match status" value="3"/>
</dbReference>
<dbReference type="InterPro" id="IPR021865">
    <property type="entry name" value="Peptidase_G2"/>
</dbReference>